<organism evidence="9 10">
    <name type="scientific">Methanoculleus frigidifontis</name>
    <dbReference type="NCBI Taxonomy" id="2584085"/>
    <lineage>
        <taxon>Archaea</taxon>
        <taxon>Methanobacteriati</taxon>
        <taxon>Methanobacteriota</taxon>
        <taxon>Stenosarchaea group</taxon>
        <taxon>Methanomicrobia</taxon>
        <taxon>Methanomicrobiales</taxon>
        <taxon>Methanomicrobiaceae</taxon>
        <taxon>Methanoculleus</taxon>
    </lineage>
</organism>
<evidence type="ECO:0000256" key="4">
    <source>
        <dbReference type="ARBA" id="ARBA00022989"/>
    </source>
</evidence>
<dbReference type="RefSeq" id="WP_301663692.1">
    <property type="nucleotide sequence ID" value="NZ_VCYH01000004.1"/>
</dbReference>
<name>A0ABT8M9I4_9EURY</name>
<evidence type="ECO:0000256" key="7">
    <source>
        <dbReference type="SAM" id="Phobius"/>
    </source>
</evidence>
<feature type="transmembrane region" description="Helical" evidence="7">
    <location>
        <begin position="277"/>
        <end position="300"/>
    </location>
</feature>
<dbReference type="EMBL" id="VCYH01000004">
    <property type="protein sequence ID" value="MDN7024574.1"/>
    <property type="molecule type" value="Genomic_DNA"/>
</dbReference>
<protein>
    <submittedName>
        <fullName evidence="9">ABC transporter permease</fullName>
    </submittedName>
</protein>
<gene>
    <name evidence="9" type="ORF">FGU65_06685</name>
</gene>
<dbReference type="InterPro" id="IPR050250">
    <property type="entry name" value="Macrolide_Exporter_MacB"/>
</dbReference>
<evidence type="ECO:0000256" key="3">
    <source>
        <dbReference type="ARBA" id="ARBA00022692"/>
    </source>
</evidence>
<dbReference type="InterPro" id="IPR003838">
    <property type="entry name" value="ABC3_permease_C"/>
</dbReference>
<dbReference type="PANTHER" id="PTHR30572:SF4">
    <property type="entry name" value="ABC TRANSPORTER PERMEASE YTRF"/>
    <property type="match status" value="1"/>
</dbReference>
<dbReference type="Pfam" id="PF02687">
    <property type="entry name" value="FtsX"/>
    <property type="match status" value="1"/>
</dbReference>
<evidence type="ECO:0000256" key="6">
    <source>
        <dbReference type="ARBA" id="ARBA00038076"/>
    </source>
</evidence>
<comment type="similarity">
    <text evidence="6">Belongs to the ABC-4 integral membrane protein family.</text>
</comment>
<evidence type="ECO:0000313" key="10">
    <source>
        <dbReference type="Proteomes" id="UP001168338"/>
    </source>
</evidence>
<keyword evidence="4 7" id="KW-1133">Transmembrane helix</keyword>
<evidence type="ECO:0000256" key="2">
    <source>
        <dbReference type="ARBA" id="ARBA00022475"/>
    </source>
</evidence>
<keyword evidence="5 7" id="KW-0472">Membrane</keyword>
<evidence type="ECO:0000259" key="8">
    <source>
        <dbReference type="Pfam" id="PF02687"/>
    </source>
</evidence>
<evidence type="ECO:0000313" key="9">
    <source>
        <dbReference type="EMBL" id="MDN7024574.1"/>
    </source>
</evidence>
<feature type="transmembrane region" description="Helical" evidence="7">
    <location>
        <begin position="186"/>
        <end position="206"/>
    </location>
</feature>
<accession>A0ABT8M9I4</accession>
<feature type="transmembrane region" description="Helical" evidence="7">
    <location>
        <begin position="240"/>
        <end position="265"/>
    </location>
</feature>
<keyword evidence="3 7" id="KW-0812">Transmembrane</keyword>
<evidence type="ECO:0000256" key="1">
    <source>
        <dbReference type="ARBA" id="ARBA00004651"/>
    </source>
</evidence>
<keyword evidence="10" id="KW-1185">Reference proteome</keyword>
<feature type="domain" description="ABC3 transporter permease C-terminal" evidence="8">
    <location>
        <begin position="189"/>
        <end position="307"/>
    </location>
</feature>
<comment type="subcellular location">
    <subcellularLocation>
        <location evidence="1">Cell membrane</location>
        <topology evidence="1">Multi-pass membrane protein</topology>
    </subcellularLocation>
</comment>
<reference evidence="9" key="1">
    <citation type="submission" date="2019-05" db="EMBL/GenBank/DDBJ databases">
        <title>Methanoculleus sp. FWC-SCC1, a methanogenic archaeon isolated from deep marine cold seep.</title>
        <authorList>
            <person name="Chen Y.-W."/>
            <person name="Chen S.-C."/>
            <person name="Teng N.-H."/>
            <person name="Lai M.-C."/>
        </authorList>
    </citation>
    <scope>NUCLEOTIDE SEQUENCE</scope>
    <source>
        <strain evidence="9">FWC-SCC1</strain>
    </source>
</reference>
<evidence type="ECO:0000256" key="5">
    <source>
        <dbReference type="ARBA" id="ARBA00023136"/>
    </source>
</evidence>
<proteinExistence type="inferred from homology"/>
<dbReference type="Proteomes" id="UP001168338">
    <property type="component" value="Unassembled WGS sequence"/>
</dbReference>
<dbReference type="PANTHER" id="PTHR30572">
    <property type="entry name" value="MEMBRANE COMPONENT OF TRANSPORTER-RELATED"/>
    <property type="match status" value="1"/>
</dbReference>
<keyword evidence="2" id="KW-1003">Cell membrane</keyword>
<comment type="caution">
    <text evidence="9">The sequence shown here is derived from an EMBL/GenBank/DDBJ whole genome shotgun (WGS) entry which is preliminary data.</text>
</comment>
<sequence>MWRDDAAVQIAAKYGTIYAIHQESDSIEAGSNGGRATVYGLDPDVIPVILNLEKGAYPKSTTLVVVGSTLAGRLELTIGSKIDIGDADEGDVTTVRVVGLLEERGMSMDLNTDSAIVGSEKLFTGIYGGEGEYNQVNIVVNDLNDVDTVKTAIDDQLNRKEDEVTVQDSSRMLESITSTLSTMTTFVMAIAGISLLVAAVSIFNVMMMSVSERTREIGILRSIGTQRDEILKMFVYEASILGVVGAAIGAVLSLTIGYVLVLGMVGTAEYFFAPGSVVYVPVAMLVGAGICVVSGVYPAWRASNLDPIEALRAE</sequence>